<evidence type="ECO:0000313" key="4">
    <source>
        <dbReference type="Proteomes" id="UP000469949"/>
    </source>
</evidence>
<feature type="chain" id="PRO_5032694069" evidence="2">
    <location>
        <begin position="20"/>
        <end position="227"/>
    </location>
</feature>
<feature type="region of interest" description="Disordered" evidence="1">
    <location>
        <begin position="33"/>
        <end position="99"/>
    </location>
</feature>
<name>A0A833J703_9HYPH</name>
<gene>
    <name evidence="3" type="ORF">F8B43_1890</name>
</gene>
<evidence type="ECO:0000256" key="2">
    <source>
        <dbReference type="SAM" id="SignalP"/>
    </source>
</evidence>
<evidence type="ECO:0000313" key="3">
    <source>
        <dbReference type="EMBL" id="KAB7785389.1"/>
    </source>
</evidence>
<dbReference type="Proteomes" id="UP000469949">
    <property type="component" value="Unassembled WGS sequence"/>
</dbReference>
<reference evidence="3 4" key="1">
    <citation type="submission" date="2019-10" db="EMBL/GenBank/DDBJ databases">
        <title>Draft Genome Sequence of the Caffeine Degrading Methylotroph Methylorubrum populi PINKEL.</title>
        <authorList>
            <person name="Dawson S.C."/>
            <person name="Zhang X."/>
            <person name="Wright M.E."/>
            <person name="Sharma G."/>
            <person name="Langner J.T."/>
            <person name="Ditty J.L."/>
            <person name="Subuyuj G.A."/>
        </authorList>
    </citation>
    <scope>NUCLEOTIDE SEQUENCE [LARGE SCALE GENOMIC DNA]</scope>
    <source>
        <strain evidence="3 4">Pinkel</strain>
    </source>
</reference>
<feature type="compositionally biased region" description="Polar residues" evidence="1">
    <location>
        <begin position="144"/>
        <end position="159"/>
    </location>
</feature>
<keyword evidence="2" id="KW-0732">Signal</keyword>
<organism evidence="3 4">
    <name type="scientific">Methylorubrum populi</name>
    <dbReference type="NCBI Taxonomy" id="223967"/>
    <lineage>
        <taxon>Bacteria</taxon>
        <taxon>Pseudomonadati</taxon>
        <taxon>Pseudomonadota</taxon>
        <taxon>Alphaproteobacteria</taxon>
        <taxon>Hyphomicrobiales</taxon>
        <taxon>Methylobacteriaceae</taxon>
        <taxon>Methylorubrum</taxon>
    </lineage>
</organism>
<feature type="compositionally biased region" description="Polar residues" evidence="1">
    <location>
        <begin position="65"/>
        <end position="76"/>
    </location>
</feature>
<accession>A0A833J703</accession>
<dbReference type="AlphaFoldDB" id="A0A833J703"/>
<feature type="compositionally biased region" description="Polar residues" evidence="1">
    <location>
        <begin position="44"/>
        <end position="53"/>
    </location>
</feature>
<dbReference type="EMBL" id="WEKV01000009">
    <property type="protein sequence ID" value="KAB7785389.1"/>
    <property type="molecule type" value="Genomic_DNA"/>
</dbReference>
<proteinExistence type="predicted"/>
<protein>
    <submittedName>
        <fullName evidence="3">Uncharacterized protein</fullName>
    </submittedName>
</protein>
<feature type="region of interest" description="Disordered" evidence="1">
    <location>
        <begin position="144"/>
        <end position="169"/>
    </location>
</feature>
<feature type="signal peptide" evidence="2">
    <location>
        <begin position="1"/>
        <end position="19"/>
    </location>
</feature>
<sequence>MAALSKPRFMIATAFVAGAATTVAFVAIVSGETASPQGKRETKSPATALNSRAETGLGSWVDPSQPATSQQTSRVGSPNLVFQPDAPADENGGSTDHVEKSAAVLKVPVPPRRPEDFRAIAGTDNQEANADVSDRRVRKVVPNQADSTARNRKSAQVSVQRHAETKEDAVRIKAREPRQRVTSTQASGVMQWLMSHTASDQKVHDGYEFIFDFGSPASERTPSAGSN</sequence>
<evidence type="ECO:0000256" key="1">
    <source>
        <dbReference type="SAM" id="MobiDB-lite"/>
    </source>
</evidence>
<comment type="caution">
    <text evidence="3">The sequence shown here is derived from an EMBL/GenBank/DDBJ whole genome shotgun (WGS) entry which is preliminary data.</text>
</comment>